<dbReference type="EMBL" id="UYRV01000029">
    <property type="protein sequence ID" value="VDK40481.1"/>
    <property type="molecule type" value="Genomic_DNA"/>
</dbReference>
<dbReference type="InterPro" id="IPR008042">
    <property type="entry name" value="Retrotrans_Pao"/>
</dbReference>
<protein>
    <recommendedName>
        <fullName evidence="3">Integrase catalytic domain-containing protein</fullName>
    </recommendedName>
</protein>
<dbReference type="InterPro" id="IPR043502">
    <property type="entry name" value="DNA/RNA_pol_sf"/>
</dbReference>
<reference evidence="4 5" key="1">
    <citation type="submission" date="2018-11" db="EMBL/GenBank/DDBJ databases">
        <authorList>
            <consortium name="Pathogen Informatics"/>
        </authorList>
    </citation>
    <scope>NUCLEOTIDE SEQUENCE [LARGE SCALE GENOMIC DNA]</scope>
</reference>
<dbReference type="Pfam" id="PF05380">
    <property type="entry name" value="Peptidase_A17"/>
    <property type="match status" value="1"/>
</dbReference>
<organism evidence="4 5">
    <name type="scientific">Cylicostephanus goldi</name>
    <name type="common">Nematode worm</name>
    <dbReference type="NCBI Taxonomy" id="71465"/>
    <lineage>
        <taxon>Eukaryota</taxon>
        <taxon>Metazoa</taxon>
        <taxon>Ecdysozoa</taxon>
        <taxon>Nematoda</taxon>
        <taxon>Chromadorea</taxon>
        <taxon>Rhabditida</taxon>
        <taxon>Rhabditina</taxon>
        <taxon>Rhabditomorpha</taxon>
        <taxon>Strongyloidea</taxon>
        <taxon>Strongylidae</taxon>
        <taxon>Cylicostephanus</taxon>
    </lineage>
</organism>
<evidence type="ECO:0000313" key="4">
    <source>
        <dbReference type="EMBL" id="VDK40481.1"/>
    </source>
</evidence>
<evidence type="ECO:0000313" key="5">
    <source>
        <dbReference type="Proteomes" id="UP000271889"/>
    </source>
</evidence>
<feature type="transmembrane region" description="Helical" evidence="2">
    <location>
        <begin position="1295"/>
        <end position="1312"/>
    </location>
</feature>
<feature type="transmembrane region" description="Helical" evidence="2">
    <location>
        <begin position="1836"/>
        <end position="1864"/>
    </location>
</feature>
<dbReference type="InterPro" id="IPR040676">
    <property type="entry name" value="DUF5641"/>
</dbReference>
<dbReference type="InterPro" id="IPR036397">
    <property type="entry name" value="RNaseH_sf"/>
</dbReference>
<feature type="domain" description="Integrase catalytic" evidence="3">
    <location>
        <begin position="600"/>
        <end position="787"/>
    </location>
</feature>
<evidence type="ECO:0000256" key="2">
    <source>
        <dbReference type="SAM" id="Phobius"/>
    </source>
</evidence>
<proteinExistence type="predicted"/>
<dbReference type="InterPro" id="IPR009878">
    <property type="entry name" value="Phlebovirus_G2_fusion"/>
</dbReference>
<dbReference type="Pfam" id="PF07245">
    <property type="entry name" value="Phlebovirus_G2"/>
    <property type="match status" value="1"/>
</dbReference>
<feature type="transmembrane region" description="Helical" evidence="2">
    <location>
        <begin position="1235"/>
        <end position="1255"/>
    </location>
</feature>
<feature type="compositionally biased region" description="Polar residues" evidence="1">
    <location>
        <begin position="914"/>
        <end position="928"/>
    </location>
</feature>
<keyword evidence="2" id="KW-0472">Membrane</keyword>
<keyword evidence="5" id="KW-1185">Reference proteome</keyword>
<dbReference type="GO" id="GO:0042575">
    <property type="term" value="C:DNA polymerase complex"/>
    <property type="evidence" value="ECO:0007669"/>
    <property type="project" value="UniProtKB-ARBA"/>
</dbReference>
<dbReference type="OrthoDB" id="5862305at2759"/>
<dbReference type="GO" id="GO:0015074">
    <property type="term" value="P:DNA integration"/>
    <property type="evidence" value="ECO:0007669"/>
    <property type="project" value="InterPro"/>
</dbReference>
<dbReference type="GO" id="GO:0003676">
    <property type="term" value="F:nucleic acid binding"/>
    <property type="evidence" value="ECO:0007669"/>
    <property type="project" value="InterPro"/>
</dbReference>
<feature type="region of interest" description="Disordered" evidence="1">
    <location>
        <begin position="912"/>
        <end position="946"/>
    </location>
</feature>
<dbReference type="Gene3D" id="3.30.420.10">
    <property type="entry name" value="Ribonuclease H-like superfamily/Ribonuclease H"/>
    <property type="match status" value="1"/>
</dbReference>
<dbReference type="Gene3D" id="2.60.40.3770">
    <property type="match status" value="1"/>
</dbReference>
<dbReference type="Pfam" id="PF18701">
    <property type="entry name" value="DUF5641"/>
    <property type="match status" value="1"/>
</dbReference>
<dbReference type="SUPFAM" id="SSF53098">
    <property type="entry name" value="Ribonuclease H-like"/>
    <property type="match status" value="1"/>
</dbReference>
<dbReference type="Gene3D" id="2.60.98.50">
    <property type="match status" value="1"/>
</dbReference>
<keyword evidence="2" id="KW-1133">Transmembrane helix</keyword>
<evidence type="ECO:0000259" key="3">
    <source>
        <dbReference type="PROSITE" id="PS50994"/>
    </source>
</evidence>
<dbReference type="InterPro" id="IPR012337">
    <property type="entry name" value="RNaseH-like_sf"/>
</dbReference>
<dbReference type="SUPFAM" id="SSF56672">
    <property type="entry name" value="DNA/RNA polymerases"/>
    <property type="match status" value="1"/>
</dbReference>
<dbReference type="InterPro" id="IPR001584">
    <property type="entry name" value="Integrase_cat-core"/>
</dbReference>
<name>A0A3P6R947_CYLGO</name>
<accession>A0A3P6R947</accession>
<gene>
    <name evidence="4" type="ORF">CGOC_LOCUS43</name>
</gene>
<dbReference type="Proteomes" id="UP000271889">
    <property type="component" value="Unassembled WGS sequence"/>
</dbReference>
<dbReference type="PROSITE" id="PS50994">
    <property type="entry name" value="INTEGRASE"/>
    <property type="match status" value="1"/>
</dbReference>
<dbReference type="PANTHER" id="PTHR47331">
    <property type="entry name" value="PHD-TYPE DOMAIN-CONTAINING PROTEIN"/>
    <property type="match status" value="1"/>
</dbReference>
<evidence type="ECO:0000256" key="1">
    <source>
        <dbReference type="SAM" id="MobiDB-lite"/>
    </source>
</evidence>
<keyword evidence="2" id="KW-0812">Transmembrane</keyword>
<sequence length="1876" mass="213748">MVGLNEESRNFTRFFWVKDPEGPMTPENIVTYRFRRVPFGLIASPFLLAGTIHYHLQMADTPLSQKILKNTYVDNIFYGVDTVEEGKNFYENSKQLFQKAGMNLRQFTSNSEALNQFLREKEDEKMVVQNKILGISWDTAEDTLAVRLPTTPIGANIWTKRKILKIIASTFDPMGWVSPVLFRSKIFLQSLWKEKLHWDDTLPDDMTEMWKSITAKWTIPIISIPRQLVVSEVHDSVFQLHVFTDASSMGYCAVAYLVQDGAQRSSILMSKSRLAPSKRSISIPRLELSAIALGSQLLKHIRNSYADEIDFERSVIWSDSSVALMWIKSDKRLPVFIQNRVTTIRENAPDAQLRYVPGDTNPADVGSRGASITDLKSFDLWWKGPNFLCQPEEQWPTDITDDPTEKSCHSQESEVTTSPKSNIIINAERFSSWTRLLRTMQKVLLFVTKTIKGTDKIFGDGYSLLYKSAERILFRFAQLQYPPSEETKQQLGLFYDVQEALWKSKGRILNAELPIDTILPIFLPRESYITSLFILHIHQKNNHSEVSYTLNELRRTVWIPKGRLTIKRVIYRLCFHCKRYKARPYQLPPFPVHPPQRVLRPRYPFENSGMDYAGPLPCKTWEDTTVKYWILLITCLNTRAIYVDLLLDMSTQTLFQALRRFFATTAYPRWILCDNAKSFKTINELQDCLQPNNNKDDDIIDYCAQKMIDFKFIPSFSPWQGGLYEKMVHIFKTSFKHALNNRILHIEELRTLAKETETIVNHRPLTYIVQDDRTMPLRPIDFLHPWTPLSPPRVNEKDQPFIPTTTTKEKLMEDWQFMNITLERFWKRWKSEYLTSLREQFRDRHPHPRLSTNAQPKKNDVVLIQEKSLERGQWKIGQIISSSDQYQRSAKIRLPSRHIITRPINLLHKLEVQGEQQDSSKNTTNRQETSQRRSQNRHPMITRSKTAANTVPLLLTTVLTLTLIHSSGAHPRCPVEINTPKTIIYATNCIKRGLAIARHSFHGKVKLCWFPLSCPNGAIRVEIPFQHNKGLCGPHCPCPAWATSCSFSSSPRRLASKLQNVPMQLTTYHPAHVCSFSPSSECDKERRLGKFNQIELYDGTLLVVPELHIDIKDYLDSSDYLCFDQYGRQREAVPPYTGSSYFCNENKCDDNAKLFCTFGTPSAVFTTLNGSFLVKAWGITVKDYYGYLTPSKIGKNSAYCSKGGVNLIVKTPTNATEVCIADYCHFIQNPTNSNIIFPNSLVAFAYTVSISSWAYGTLIQKEDIQCGSYPVCELIDCTVCLELLYNPDCWTKTQVAVFLSSIFALLVITYMILPALKILLFIVKLPLKIAHFIFKMICAPLSRRNNTRLPLYTGHRRKILIAILYFAASARCCSEVVSFSASEEACTQNNERETCTFNQATLVTLQPLDQETCLVMKNNKNIPVGIITIRVTGVYFKCQKRIEFHTRDHQFYVESIHRCRFAGSCQLHTCDTTKTTDKVEELSPTANSHPGYTFCAASCGCLICGCFLCMDSCLFYRYYALPQSPQVYTVFNCPVWEFTVEAKITKQQGTKTESIDVRLQPGQTYDWDSVRLSLIGTMLPQLPIFGTTFVTDGNITAVTKPAYRGQMIPHTIGQLQCTNASEAKAFRCSFPSDVCTCTPTMNHVSCSCSDGEVKKVFQTSSLPLIMKNVMIFQKENEIVAKTNMGSAVQLQIVTDNMKLASKRQNTTCIITTSDIVGCYNCLSAAYANISCQSRDGEVTAQVTCGNQHQIAVCTPTGHINKLVFVFDSSLVEENCTLACPGGSTDFLLKGRLHYVPDGPVLPEKPINIVPFESKLNFSFAADAIAFIDSSLKHFDYFFSSILSLKIIIPFLLCIVFVIVLIFSFRTMSLAILKKII</sequence>